<evidence type="ECO:0008006" key="4">
    <source>
        <dbReference type="Google" id="ProtNLM"/>
    </source>
</evidence>
<feature type="region of interest" description="Disordered" evidence="1">
    <location>
        <begin position="1"/>
        <end position="20"/>
    </location>
</feature>
<evidence type="ECO:0000313" key="2">
    <source>
        <dbReference type="EMBL" id="PHP66495.1"/>
    </source>
</evidence>
<organism evidence="2 3">
    <name type="scientific">Zhengella mangrovi</name>
    <dbReference type="NCBI Taxonomy" id="1982044"/>
    <lineage>
        <taxon>Bacteria</taxon>
        <taxon>Pseudomonadati</taxon>
        <taxon>Pseudomonadota</taxon>
        <taxon>Alphaproteobacteria</taxon>
        <taxon>Hyphomicrobiales</taxon>
        <taxon>Notoacmeibacteraceae</taxon>
        <taxon>Zhengella</taxon>
    </lineage>
</organism>
<dbReference type="Proteomes" id="UP000221168">
    <property type="component" value="Unassembled WGS sequence"/>
</dbReference>
<proteinExistence type="predicted"/>
<dbReference type="PROSITE" id="PS00018">
    <property type="entry name" value="EF_HAND_1"/>
    <property type="match status" value="1"/>
</dbReference>
<comment type="caution">
    <text evidence="2">The sequence shown here is derived from an EMBL/GenBank/DDBJ whole genome shotgun (WGS) entry which is preliminary data.</text>
</comment>
<dbReference type="EMBL" id="PDVP01000008">
    <property type="protein sequence ID" value="PHP66495.1"/>
    <property type="molecule type" value="Genomic_DNA"/>
</dbReference>
<dbReference type="AlphaFoldDB" id="A0A2G1QLT4"/>
<sequence length="257" mass="27473">MHRPQMGGWQQMPREMPKLAGNEKGGWIAAHGKYGHNADGTYSINGGHYKGYTARYTGKDGVFDMFKDGHQMGQWTSPTKTDKIASPVALDLNGDGRISTTGASTARDRADPNAIGQTIAFDLNGDGVKEQVEWMNGGDGLVVDTSMIGADGSIDGRALMGDQGGQFTDGYAKMAGYDQNGDGQLTGQELGNLGVWVDNGNGIVEQGEIRSLADVGVNSLSTQRNDVVNTNGETLMRSTADVNGQQMMTEDVWFRQA</sequence>
<gene>
    <name evidence="2" type="ORF">CSC94_14550</name>
</gene>
<protein>
    <recommendedName>
        <fullName evidence="4">EF-hand domain-containing protein</fullName>
    </recommendedName>
</protein>
<evidence type="ECO:0000256" key="1">
    <source>
        <dbReference type="SAM" id="MobiDB-lite"/>
    </source>
</evidence>
<keyword evidence="3" id="KW-1185">Reference proteome</keyword>
<reference evidence="2 3" key="1">
    <citation type="submission" date="2017-10" db="EMBL/GenBank/DDBJ databases">
        <title>Sedimentibacterium mangrovi gen. nov., sp. nov., a novel member of family Phyllobacteriacea isolated from mangrove sediment.</title>
        <authorList>
            <person name="Liao H."/>
            <person name="Tian Y."/>
        </authorList>
    </citation>
    <scope>NUCLEOTIDE SEQUENCE [LARGE SCALE GENOMIC DNA]</scope>
    <source>
        <strain evidence="2 3">X9-2-2</strain>
    </source>
</reference>
<evidence type="ECO:0000313" key="3">
    <source>
        <dbReference type="Proteomes" id="UP000221168"/>
    </source>
</evidence>
<dbReference type="InterPro" id="IPR018247">
    <property type="entry name" value="EF_Hand_1_Ca_BS"/>
</dbReference>
<accession>A0A2G1QLT4</accession>
<name>A0A2G1QLT4_9HYPH</name>